<organism evidence="1 2">
    <name type="scientific">Ilyodon furcidens</name>
    <name type="common">goldbreast splitfin</name>
    <dbReference type="NCBI Taxonomy" id="33524"/>
    <lineage>
        <taxon>Eukaryota</taxon>
        <taxon>Metazoa</taxon>
        <taxon>Chordata</taxon>
        <taxon>Craniata</taxon>
        <taxon>Vertebrata</taxon>
        <taxon>Euteleostomi</taxon>
        <taxon>Actinopterygii</taxon>
        <taxon>Neopterygii</taxon>
        <taxon>Teleostei</taxon>
        <taxon>Neoteleostei</taxon>
        <taxon>Acanthomorphata</taxon>
        <taxon>Ovalentaria</taxon>
        <taxon>Atherinomorphae</taxon>
        <taxon>Cyprinodontiformes</taxon>
        <taxon>Goodeidae</taxon>
        <taxon>Ilyodon</taxon>
    </lineage>
</organism>
<reference evidence="1 2" key="1">
    <citation type="submission" date="2021-06" db="EMBL/GenBank/DDBJ databases">
        <authorList>
            <person name="Palmer J.M."/>
        </authorList>
    </citation>
    <scope>NUCLEOTIDE SEQUENCE [LARGE SCALE GENOMIC DNA]</scope>
    <source>
        <strain evidence="2">if_2019</strain>
        <tissue evidence="1">Muscle</tissue>
    </source>
</reference>
<protein>
    <submittedName>
        <fullName evidence="1">Uncharacterized protein</fullName>
    </submittedName>
</protein>
<evidence type="ECO:0000313" key="1">
    <source>
        <dbReference type="EMBL" id="MEQ2241338.1"/>
    </source>
</evidence>
<accession>A0ABV0U817</accession>
<comment type="caution">
    <text evidence="1">The sequence shown here is derived from an EMBL/GenBank/DDBJ whole genome shotgun (WGS) entry which is preliminary data.</text>
</comment>
<dbReference type="EMBL" id="JAHRIQ010060798">
    <property type="protein sequence ID" value="MEQ2241338.1"/>
    <property type="molecule type" value="Genomic_DNA"/>
</dbReference>
<proteinExistence type="predicted"/>
<evidence type="ECO:0000313" key="2">
    <source>
        <dbReference type="Proteomes" id="UP001482620"/>
    </source>
</evidence>
<sequence>MIVLPFSFQVRLGTSDEGQKRQQDIGWHMVRLCFSRAPGVGGWTVEGRLMAGAAGTCFQHSLDHATENRSLEIQESVV</sequence>
<gene>
    <name evidence="1" type="ORF">ILYODFUR_024317</name>
</gene>
<name>A0ABV0U817_9TELE</name>
<keyword evidence="2" id="KW-1185">Reference proteome</keyword>
<dbReference type="Proteomes" id="UP001482620">
    <property type="component" value="Unassembled WGS sequence"/>
</dbReference>